<keyword evidence="3" id="KW-1185">Reference proteome</keyword>
<dbReference type="PIRSF" id="PIRSF004690">
    <property type="entry name" value="DmsD"/>
    <property type="match status" value="1"/>
</dbReference>
<keyword evidence="1" id="KW-0143">Chaperone</keyword>
<dbReference type="InterPro" id="IPR020945">
    <property type="entry name" value="DMSO/NO3_reduct_chaperone"/>
</dbReference>
<dbReference type="InParanoid" id="K0YY48"/>
<dbReference type="Gene3D" id="1.10.3480.10">
    <property type="entry name" value="TorD-like"/>
    <property type="match status" value="1"/>
</dbReference>
<comment type="caution">
    <text evidence="2">The sequence shown here is derived from an EMBL/GenBank/DDBJ whole genome shotgun (WGS) entry which is preliminary data.</text>
</comment>
<dbReference type="RefSeq" id="WP_009138395.1">
    <property type="nucleotide sequence ID" value="NZ_JH815198.1"/>
</dbReference>
<evidence type="ECO:0008006" key="4">
    <source>
        <dbReference type="Google" id="ProtNLM"/>
    </source>
</evidence>
<evidence type="ECO:0000256" key="1">
    <source>
        <dbReference type="ARBA" id="ARBA00023186"/>
    </source>
</evidence>
<dbReference type="Proteomes" id="UP000006069">
    <property type="component" value="Unassembled WGS sequence"/>
</dbReference>
<dbReference type="OrthoDB" id="3174863at2"/>
<reference evidence="2 3" key="1">
    <citation type="submission" date="2012-08" db="EMBL/GenBank/DDBJ databases">
        <title>The Genome Sequence of Slackia piriformis YIT 12062.</title>
        <authorList>
            <consortium name="The Broad Institute Genome Sequencing Platform"/>
            <person name="Earl A."/>
            <person name="Ward D."/>
            <person name="Feldgarden M."/>
            <person name="Gevers D."/>
            <person name="Morotomi M."/>
            <person name="Walker B."/>
            <person name="Young S.K."/>
            <person name="Zeng Q."/>
            <person name="Gargeya S."/>
            <person name="Fitzgerald M."/>
            <person name="Haas B."/>
            <person name="Abouelleil A."/>
            <person name="Alvarado L."/>
            <person name="Arachchi H.M."/>
            <person name="Berlin A.M."/>
            <person name="Chapman S.B."/>
            <person name="Goldberg J."/>
            <person name="Griggs A."/>
            <person name="Gujja S."/>
            <person name="Hansen M."/>
            <person name="Howarth C."/>
            <person name="Imamovic A."/>
            <person name="Larimer J."/>
            <person name="McCowen C."/>
            <person name="Montmayeur A."/>
            <person name="Murphy C."/>
            <person name="Neiman D."/>
            <person name="Pearson M."/>
            <person name="Priest M."/>
            <person name="Roberts A."/>
            <person name="Saif S."/>
            <person name="Shea T."/>
            <person name="Sisk P."/>
            <person name="Sykes S."/>
            <person name="Wortman J."/>
            <person name="Nusbaum C."/>
            <person name="Birren B."/>
        </authorList>
    </citation>
    <scope>NUCLEOTIDE SEQUENCE [LARGE SCALE GENOMIC DNA]</scope>
    <source>
        <strain evidence="2 3">YIT 12062</strain>
    </source>
</reference>
<dbReference type="eggNOG" id="COG3381">
    <property type="taxonomic scope" value="Bacteria"/>
</dbReference>
<evidence type="ECO:0000313" key="3">
    <source>
        <dbReference type="Proteomes" id="UP000006069"/>
    </source>
</evidence>
<gene>
    <name evidence="2" type="ORF">HMPREF9451_00157</name>
</gene>
<dbReference type="InterPro" id="IPR036411">
    <property type="entry name" value="TorD-like_sf"/>
</dbReference>
<dbReference type="PATRIC" id="fig|742818.3.peg.177"/>
<proteinExistence type="predicted"/>
<dbReference type="PANTHER" id="PTHR34227:SF13">
    <property type="entry name" value="TAT PROOFREADING CHAPERONE DMSD-RELATED"/>
    <property type="match status" value="1"/>
</dbReference>
<accession>K0YY48</accession>
<dbReference type="Pfam" id="PF02613">
    <property type="entry name" value="Nitrate_red_del"/>
    <property type="match status" value="1"/>
</dbReference>
<dbReference type="InterPro" id="IPR026269">
    <property type="entry name" value="DmsD-type"/>
</dbReference>
<dbReference type="PANTHER" id="PTHR34227">
    <property type="entry name" value="CHAPERONE PROTEIN YCDY"/>
    <property type="match status" value="1"/>
</dbReference>
<sequence length="224" mass="25821">MNEQPYFVEDETQSSAMLQNDEFIEAFAACADILGSCFLFHPVKEQAAQVFSVLAGMDIALDWPFGEERDRREAALLMREGQDEFPEKVSEEFTRLLRGPGIKPAPAWGSVYMDRDKVMYGRTWHMLRDWMREHGVTSLYEANDPEDQFGRLLMLCAQVARNRPDLLCELLGDHVLCWSGRFLTQFHEACETNTYRGLALLCRTTLRDVQGLLAVEPAVRRMYR</sequence>
<dbReference type="SUPFAM" id="SSF89155">
    <property type="entry name" value="TorD-like"/>
    <property type="match status" value="1"/>
</dbReference>
<dbReference type="InterPro" id="IPR050289">
    <property type="entry name" value="TorD/DmsD_chaperones"/>
</dbReference>
<evidence type="ECO:0000313" key="2">
    <source>
        <dbReference type="EMBL" id="EJZ84554.1"/>
    </source>
</evidence>
<dbReference type="AlphaFoldDB" id="K0YY48"/>
<protein>
    <recommendedName>
        <fullName evidence="4">Tat proofreading chaperone DmsD</fullName>
    </recommendedName>
</protein>
<dbReference type="EMBL" id="ADMD01000001">
    <property type="protein sequence ID" value="EJZ84554.1"/>
    <property type="molecule type" value="Genomic_DNA"/>
</dbReference>
<name>K0YY48_9ACTN</name>
<organism evidence="2 3">
    <name type="scientific">Slackia piriformis YIT 12062</name>
    <dbReference type="NCBI Taxonomy" id="742818"/>
    <lineage>
        <taxon>Bacteria</taxon>
        <taxon>Bacillati</taxon>
        <taxon>Actinomycetota</taxon>
        <taxon>Coriobacteriia</taxon>
        <taxon>Eggerthellales</taxon>
        <taxon>Eggerthellaceae</taxon>
        <taxon>Slackia</taxon>
    </lineage>
</organism>
<dbReference type="HOGENOM" id="CLU_077650_7_1_11"/>